<dbReference type="AlphaFoldDB" id="A0AAV9V6K7"/>
<protein>
    <submittedName>
        <fullName evidence="2">Uncharacterized protein</fullName>
    </submittedName>
</protein>
<organism evidence="2 3">
    <name type="scientific">Orbilia brochopaga</name>
    <dbReference type="NCBI Taxonomy" id="3140254"/>
    <lineage>
        <taxon>Eukaryota</taxon>
        <taxon>Fungi</taxon>
        <taxon>Dikarya</taxon>
        <taxon>Ascomycota</taxon>
        <taxon>Pezizomycotina</taxon>
        <taxon>Orbiliomycetes</taxon>
        <taxon>Orbiliales</taxon>
        <taxon>Orbiliaceae</taxon>
        <taxon>Orbilia</taxon>
    </lineage>
</organism>
<feature type="signal peptide" evidence="1">
    <location>
        <begin position="1"/>
        <end position="21"/>
    </location>
</feature>
<evidence type="ECO:0000256" key="1">
    <source>
        <dbReference type="SAM" id="SignalP"/>
    </source>
</evidence>
<name>A0AAV9V6K7_9PEZI</name>
<keyword evidence="1" id="KW-0732">Signal</keyword>
<proteinExistence type="predicted"/>
<accession>A0AAV9V6K7</accession>
<dbReference type="Proteomes" id="UP001375240">
    <property type="component" value="Unassembled WGS sequence"/>
</dbReference>
<evidence type="ECO:0000313" key="3">
    <source>
        <dbReference type="Proteomes" id="UP001375240"/>
    </source>
</evidence>
<feature type="chain" id="PRO_5043530267" evidence="1">
    <location>
        <begin position="22"/>
        <end position="269"/>
    </location>
</feature>
<keyword evidence="3" id="KW-1185">Reference proteome</keyword>
<evidence type="ECO:0000313" key="2">
    <source>
        <dbReference type="EMBL" id="KAK6354878.1"/>
    </source>
</evidence>
<reference evidence="2 3" key="1">
    <citation type="submission" date="2019-10" db="EMBL/GenBank/DDBJ databases">
        <authorList>
            <person name="Palmer J.M."/>
        </authorList>
    </citation>
    <scope>NUCLEOTIDE SEQUENCE [LARGE SCALE GENOMIC DNA]</scope>
    <source>
        <strain evidence="2 3">TWF696</strain>
    </source>
</reference>
<gene>
    <name evidence="2" type="ORF">TWF696_004009</name>
</gene>
<dbReference type="EMBL" id="JAVHNQ010000002">
    <property type="protein sequence ID" value="KAK6354878.1"/>
    <property type="molecule type" value="Genomic_DNA"/>
</dbReference>
<sequence length="269" mass="28010">MFSQMSNLVAAGLLFAAVASAQNGYAVPDTCNSVLTSANSCGGTNLNINDRNAANRFYSCYCQNQSLQQSSQSCLSQIDRSQLIGQSTVRTIDTLSTLCQELGLTNLGGGNPTVTQAPGQSFIPNQDPNAQQCLSLAATINSCGAPNLPAVTSTNVASCLCNNGQNVNFSNLARGCLNYLRTANPTQSASMALFTSGYCQAYAGQGNNNNNNNNNGFNTPFPPFPTQTGINFNSANPFDQTSRPNSGSSVRLALSSVIVVAFGVVAAAL</sequence>
<comment type="caution">
    <text evidence="2">The sequence shown here is derived from an EMBL/GenBank/DDBJ whole genome shotgun (WGS) entry which is preliminary data.</text>
</comment>